<dbReference type="EnsemblBacteria" id="AAK65076">
    <property type="protein sequence ID" value="AAK65076"/>
    <property type="gene ID" value="SMa0775"/>
</dbReference>
<name>Q92ZN5_RHIME</name>
<keyword evidence="3" id="KW-1185">Reference proteome</keyword>
<accession>Q92ZN5</accession>
<dbReference type="HOGENOM" id="CLU_176327_0_0_5"/>
<evidence type="ECO:0000256" key="1">
    <source>
        <dbReference type="SAM" id="MobiDB-lite"/>
    </source>
</evidence>
<proteinExistence type="predicted"/>
<reference evidence="3" key="2">
    <citation type="journal article" date="2001" name="Science">
        <title>The composite genome of the legume symbiont Sinorhizobium meliloti.</title>
        <authorList>
            <person name="Galibert F."/>
            <person name="Finan T.M."/>
            <person name="Long S.R."/>
            <person name="Puehler A."/>
            <person name="Abola P."/>
            <person name="Ampe F."/>
            <person name="Barloy-Hubler F."/>
            <person name="Barnett M.J."/>
            <person name="Becker A."/>
            <person name="Boistard P."/>
            <person name="Bothe G."/>
            <person name="Boutry M."/>
            <person name="Bowser L."/>
            <person name="Buhrmester J."/>
            <person name="Cadieu E."/>
            <person name="Capela D."/>
            <person name="Chain P."/>
            <person name="Cowie A."/>
            <person name="Davis R.W."/>
            <person name="Dreano S."/>
            <person name="Federspiel N.A."/>
            <person name="Fisher R.F."/>
            <person name="Gloux S."/>
            <person name="Godrie T."/>
            <person name="Goffeau A."/>
            <person name="Golding B."/>
            <person name="Gouzy J."/>
            <person name="Gurjal M."/>
            <person name="Hernandez-Lucas I."/>
            <person name="Hong A."/>
            <person name="Huizar L."/>
            <person name="Hyman R.W."/>
            <person name="Jones T."/>
            <person name="Kahn D."/>
            <person name="Kahn M.L."/>
            <person name="Kalman S."/>
            <person name="Keating D.H."/>
            <person name="Kiss E."/>
            <person name="Komp C."/>
            <person name="Lelaure V."/>
            <person name="Masuy D."/>
            <person name="Palm C."/>
            <person name="Peck M.C."/>
            <person name="Pohl T.M."/>
            <person name="Portetelle D."/>
            <person name="Purnelle B."/>
            <person name="Ramsperger U."/>
            <person name="Surzycki R."/>
            <person name="Thebault P."/>
            <person name="Vandenbol M."/>
            <person name="Vorhoelter F.J."/>
            <person name="Weidner S."/>
            <person name="Wells D.H."/>
            <person name="Wong K."/>
            <person name="Yeh K.-C."/>
            <person name="Batut J."/>
        </authorList>
    </citation>
    <scope>NUCLEOTIDE SEQUENCE [LARGE SCALE GENOMIC DNA]</scope>
    <source>
        <strain evidence="3">1021</strain>
        <plasmid evidence="3">Plasmid pSymA</plasmid>
    </source>
</reference>
<dbReference type="EMBL" id="AE006469">
    <property type="protein sequence ID" value="AAK65076.1"/>
    <property type="molecule type" value="Genomic_DNA"/>
</dbReference>
<dbReference type="Proteomes" id="UP000001976">
    <property type="component" value="Plasmid pSymA"/>
</dbReference>
<gene>
    <name evidence="2" type="ORF">SMa0775</name>
</gene>
<reference evidence="2 3" key="1">
    <citation type="journal article" date="2001" name="Proc. Natl. Acad. Sci. U.S.A.">
        <title>Nucleotide sequence and predicted functions of the entire Sinorhizobium meliloti pSymA megaplasmid.</title>
        <authorList>
            <person name="Barnett M.J."/>
            <person name="Fisher R.F."/>
            <person name="Jones T."/>
            <person name="Komp C."/>
            <person name="Abola A.P."/>
            <person name="Barloy-Hubler F."/>
            <person name="Bowser L."/>
            <person name="Capela D."/>
            <person name="Galibert F."/>
            <person name="Gouzy J."/>
            <person name="Gurjal M."/>
            <person name="Hong A."/>
            <person name="Huizar L."/>
            <person name="Hyman R.W."/>
            <person name="Kahn D."/>
            <person name="Kahn M.L."/>
            <person name="Kalman S."/>
            <person name="Keating D.H."/>
            <person name="Palm C."/>
            <person name="Peck M.C."/>
            <person name="Surzycki R."/>
            <person name="Wells D.H."/>
            <person name="Yeh K.-C."/>
            <person name="Davis R.W."/>
            <person name="Federspiel N.A."/>
            <person name="Long S.R."/>
        </authorList>
    </citation>
    <scope>NUCLEOTIDE SEQUENCE [LARGE SCALE GENOMIC DNA]</scope>
    <source>
        <strain evidence="2 3">1021</strain>
        <plasmid evidence="3">Plasmid pSymA</plasmid>
    </source>
</reference>
<dbReference type="AlphaFoldDB" id="Q92ZN5"/>
<feature type="region of interest" description="Disordered" evidence="1">
    <location>
        <begin position="36"/>
        <end position="57"/>
    </location>
</feature>
<feature type="compositionally biased region" description="Polar residues" evidence="1">
    <location>
        <begin position="47"/>
        <end position="57"/>
    </location>
</feature>
<sequence>MLLSEVLLVRSEHVVSSAHDVFERIVESLDPLAGGRTPSFAEEKMPNETQSASVPGNTTLSGLIISVPETAGGPFPPLPLENKGEFVDVDSCAVERTVATQTCFSLLR</sequence>
<organism evidence="2 3">
    <name type="scientific">Rhizobium meliloti (strain 1021)</name>
    <name type="common">Ensifer meliloti</name>
    <name type="synonym">Sinorhizobium meliloti</name>
    <dbReference type="NCBI Taxonomy" id="266834"/>
    <lineage>
        <taxon>Bacteria</taxon>
        <taxon>Pseudomonadati</taxon>
        <taxon>Pseudomonadota</taxon>
        <taxon>Alphaproteobacteria</taxon>
        <taxon>Hyphomicrobiales</taxon>
        <taxon>Rhizobiaceae</taxon>
        <taxon>Sinorhizobium/Ensifer group</taxon>
        <taxon>Sinorhizobium</taxon>
    </lineage>
</organism>
<dbReference type="PIR" id="B95314">
    <property type="entry name" value="B95314"/>
</dbReference>
<evidence type="ECO:0000313" key="3">
    <source>
        <dbReference type="Proteomes" id="UP000001976"/>
    </source>
</evidence>
<evidence type="ECO:0000313" key="2">
    <source>
        <dbReference type="EMBL" id="AAK65076.1"/>
    </source>
</evidence>
<dbReference type="KEGG" id="sme:SMa0775"/>
<keyword evidence="2" id="KW-0614">Plasmid</keyword>
<protein>
    <submittedName>
        <fullName evidence="2">Uncharacterized protein</fullName>
    </submittedName>
</protein>
<geneLocation type="plasmid" evidence="2 3">
    <name>pSymA</name>
</geneLocation>